<dbReference type="OrthoDB" id="9775096at2"/>
<dbReference type="PANTHER" id="PTHR35333">
    <property type="entry name" value="BETA-LACTAMASE"/>
    <property type="match status" value="1"/>
</dbReference>
<accession>A0A3Q9QYH9</accession>
<feature type="domain" description="Beta-lactamase class A catalytic" evidence="1">
    <location>
        <begin position="27"/>
        <end position="230"/>
    </location>
</feature>
<dbReference type="Pfam" id="PF13354">
    <property type="entry name" value="Beta-lactamase2"/>
    <property type="match status" value="1"/>
</dbReference>
<dbReference type="GO" id="GO:0046677">
    <property type="term" value="P:response to antibiotic"/>
    <property type="evidence" value="ECO:0007669"/>
    <property type="project" value="InterPro"/>
</dbReference>
<evidence type="ECO:0000259" key="1">
    <source>
        <dbReference type="Pfam" id="PF13354"/>
    </source>
</evidence>
<dbReference type="InterPro" id="IPR045155">
    <property type="entry name" value="Beta-lactam_cat"/>
</dbReference>
<proteinExistence type="predicted"/>
<dbReference type="EMBL" id="CP022572">
    <property type="protein sequence ID" value="AZU61751.1"/>
    <property type="molecule type" value="Genomic_DNA"/>
</dbReference>
<keyword evidence="3" id="KW-1185">Reference proteome</keyword>
<dbReference type="SUPFAM" id="SSF56601">
    <property type="entry name" value="beta-lactamase/transpeptidase-like"/>
    <property type="match status" value="1"/>
</dbReference>
<gene>
    <name evidence="2" type="ORF">CHR53_10935</name>
</gene>
<sequence length="258" mass="28613">MLKIKKEIMTVLAGIKGKAGVAIEIDNECFYYHNEEVFPSASVIKVPILIEGLRQAENGTITLNDMLPIRERVGGSGVLQALSDQSSMSVKDLLTLMITVSDNTATNMIIDLLGLDSINKTMETLGLQKTALQRNMMDFAAVKRGLNNITCASDLIICLKVINEGEYLSEESRTLALTMMNYQQFHDKLTARVDPDKVFVASKTGSLPGVENDCAIFKYRGKTAYAAILTEKLEDEYSGRQVISQIGKYLYDYLTEMN</sequence>
<dbReference type="InterPro" id="IPR000871">
    <property type="entry name" value="Beta-lactam_class-A"/>
</dbReference>
<dbReference type="STRING" id="1193713.GCA_001636315_04611"/>
<evidence type="ECO:0000313" key="3">
    <source>
        <dbReference type="Proteomes" id="UP000282892"/>
    </source>
</evidence>
<evidence type="ECO:0000313" key="2">
    <source>
        <dbReference type="EMBL" id="AZU61751.1"/>
    </source>
</evidence>
<dbReference type="Proteomes" id="UP000282892">
    <property type="component" value="Chromosome"/>
</dbReference>
<dbReference type="Gene3D" id="3.40.710.10">
    <property type="entry name" value="DD-peptidase/beta-lactamase superfamily"/>
    <property type="match status" value="1"/>
</dbReference>
<organism evidence="2 3">
    <name type="scientific">Neobacillus mesonae</name>
    <dbReference type="NCBI Taxonomy" id="1193713"/>
    <lineage>
        <taxon>Bacteria</taxon>
        <taxon>Bacillati</taxon>
        <taxon>Bacillota</taxon>
        <taxon>Bacilli</taxon>
        <taxon>Bacillales</taxon>
        <taxon>Bacillaceae</taxon>
        <taxon>Neobacillus</taxon>
    </lineage>
</organism>
<dbReference type="GO" id="GO:0008800">
    <property type="term" value="F:beta-lactamase activity"/>
    <property type="evidence" value="ECO:0007669"/>
    <property type="project" value="InterPro"/>
</dbReference>
<reference evidence="2 3" key="1">
    <citation type="submission" date="2017-07" db="EMBL/GenBank/DDBJ databases">
        <title>The complete genome sequence of Bacillus mesonae strain H20-5, an efficient strain improving plant abiotic stress resistance.</title>
        <authorList>
            <person name="Kim S.Y."/>
            <person name="Song H."/>
            <person name="Sang M.K."/>
            <person name="Weon H.-Y."/>
            <person name="Song J."/>
        </authorList>
    </citation>
    <scope>NUCLEOTIDE SEQUENCE [LARGE SCALE GENOMIC DNA]</scope>
    <source>
        <strain evidence="2 3">H20-5</strain>
    </source>
</reference>
<dbReference type="KEGG" id="nmk:CHR53_10935"/>
<protein>
    <recommendedName>
        <fullName evidence="1">Beta-lactamase class A catalytic domain-containing protein</fullName>
    </recommendedName>
</protein>
<name>A0A3Q9QYH9_9BACI</name>
<dbReference type="InterPro" id="IPR012338">
    <property type="entry name" value="Beta-lactam/transpept-like"/>
</dbReference>
<dbReference type="GO" id="GO:0030655">
    <property type="term" value="P:beta-lactam antibiotic catabolic process"/>
    <property type="evidence" value="ECO:0007669"/>
    <property type="project" value="InterPro"/>
</dbReference>
<dbReference type="RefSeq" id="WP_127486521.1">
    <property type="nucleotide sequence ID" value="NZ_CP022572.1"/>
</dbReference>
<dbReference type="PANTHER" id="PTHR35333:SF3">
    <property type="entry name" value="BETA-LACTAMASE-TYPE TRANSPEPTIDASE FOLD CONTAINING PROTEIN"/>
    <property type="match status" value="1"/>
</dbReference>
<dbReference type="AlphaFoldDB" id="A0A3Q9QYH9"/>